<evidence type="ECO:0000259" key="1">
    <source>
        <dbReference type="PROSITE" id="PS51708"/>
    </source>
</evidence>
<dbReference type="eggNOG" id="COG5607">
    <property type="taxonomic scope" value="Bacteria"/>
</dbReference>
<sequence length="501" mass="57440">MRRKGGGKRTQILHFKLPFDTIFHIKERNLIEIERKFILRDAAVISELKARDIGTEQKEVTQIYVKITPLEEIRFREASGVFTITQKSGIGLAREENESETDAKSFKKALKNVVAAPIKKTRFLFRLDGAACNVDIFHGALEGLVTLEAEFASEREAAEFNPPEFIAAHIASEVTEDERYKNKNLALFGLPQGKFDAQKSIEILQNSPELELNLPSYIGAMDAMRTVFFQIFTMLGKRLNEYASSSDAEALHQIRINLRKTRSLLKLFTLVFDRKTACYFLLNFKKLAELTNQKRDIDVFCEFLQRQKGFEAIASELENLSKTLAQSVQAELQSDEANEILRDWEVFLREGSDFFKGELGDAPIKKLAAKSMRAQILRLKKSLSNLSQTTENAQFHKCRIEIKRLRYLSEIFGSGFDFPAARKCFKKTKILQEVFGSLQDADVWLGLFAYIKIGAQEKRLDKLQSKIYKKIYELRSEILDSKPKILKSLTKLSHGLKIYYI</sequence>
<dbReference type="Proteomes" id="UP000003082">
    <property type="component" value="Unassembled WGS sequence"/>
</dbReference>
<dbReference type="EMBL" id="ACFU01000002">
    <property type="protein sequence ID" value="EEF15145.1"/>
    <property type="molecule type" value="Genomic_DNA"/>
</dbReference>
<name>B9CYP5_CAMRE</name>
<dbReference type="AlphaFoldDB" id="B9CYP5"/>
<dbReference type="InterPro" id="IPR033469">
    <property type="entry name" value="CYTH-like_dom_sf"/>
</dbReference>
<dbReference type="PROSITE" id="PS51708">
    <property type="entry name" value="CHAD"/>
    <property type="match status" value="1"/>
</dbReference>
<dbReference type="SMART" id="SM01118">
    <property type="entry name" value="CYTH"/>
    <property type="match status" value="1"/>
</dbReference>
<gene>
    <name evidence="2" type="ORF">CAMRE0001_1876</name>
</gene>
<comment type="caution">
    <text evidence="2">The sequence shown here is derived from an EMBL/GenBank/DDBJ whole genome shotgun (WGS) entry which is preliminary data.</text>
</comment>
<dbReference type="Pfam" id="PF05235">
    <property type="entry name" value="CHAD"/>
    <property type="match status" value="1"/>
</dbReference>
<proteinExistence type="predicted"/>
<dbReference type="InterPro" id="IPR007899">
    <property type="entry name" value="CHAD_dom"/>
</dbReference>
<evidence type="ECO:0000313" key="3">
    <source>
        <dbReference type="Proteomes" id="UP000003082"/>
    </source>
</evidence>
<accession>B9CYP5</accession>
<dbReference type="PANTHER" id="PTHR39339">
    <property type="entry name" value="SLR1444 PROTEIN"/>
    <property type="match status" value="1"/>
</dbReference>
<evidence type="ECO:0000313" key="2">
    <source>
        <dbReference type="EMBL" id="EEF15145.1"/>
    </source>
</evidence>
<dbReference type="Gene3D" id="1.40.20.10">
    <property type="entry name" value="CHAD domain"/>
    <property type="match status" value="1"/>
</dbReference>
<dbReference type="InterPro" id="IPR038186">
    <property type="entry name" value="CHAD_dom_sf"/>
</dbReference>
<dbReference type="STRING" id="553218.CAMRE0001_1876"/>
<dbReference type="Gene3D" id="2.40.320.10">
    <property type="entry name" value="Hypothetical Protein Pfu-838710-001"/>
    <property type="match status" value="1"/>
</dbReference>
<dbReference type="PANTHER" id="PTHR39339:SF1">
    <property type="entry name" value="CHAD DOMAIN-CONTAINING PROTEIN"/>
    <property type="match status" value="1"/>
</dbReference>
<protein>
    <submittedName>
        <fullName evidence="2">CHAD domain protein</fullName>
    </submittedName>
</protein>
<keyword evidence="3" id="KW-1185">Reference proteome</keyword>
<feature type="domain" description="CHAD" evidence="1">
    <location>
        <begin position="217"/>
        <end position="491"/>
    </location>
</feature>
<dbReference type="SMART" id="SM00880">
    <property type="entry name" value="CHAD"/>
    <property type="match status" value="1"/>
</dbReference>
<reference evidence="2 3" key="1">
    <citation type="submission" date="2008-08" db="EMBL/GenBank/DDBJ databases">
        <authorList>
            <person name="Madupu R."/>
            <person name="Durkin A.S."/>
            <person name="Torralba M."/>
            <person name="Methe B."/>
            <person name="Sutton G.G."/>
            <person name="Strausberg R.L."/>
            <person name="Nelson K.E."/>
        </authorList>
    </citation>
    <scope>NUCLEOTIDE SEQUENCE [LARGE SCALE GENOMIC DNA]</scope>
    <source>
        <strain evidence="2 3">RM3267</strain>
    </source>
</reference>
<organism evidence="2 3">
    <name type="scientific">Campylobacter rectus RM3267</name>
    <dbReference type="NCBI Taxonomy" id="553218"/>
    <lineage>
        <taxon>Bacteria</taxon>
        <taxon>Pseudomonadati</taxon>
        <taxon>Campylobacterota</taxon>
        <taxon>Epsilonproteobacteria</taxon>
        <taxon>Campylobacterales</taxon>
        <taxon>Campylobacteraceae</taxon>
        <taxon>Campylobacter</taxon>
    </lineage>
</organism>
<dbReference type="SUPFAM" id="SSF55154">
    <property type="entry name" value="CYTH-like phosphatases"/>
    <property type="match status" value="1"/>
</dbReference>
<dbReference type="CDD" id="cd07761">
    <property type="entry name" value="CYTH-like_CthTTM-like"/>
    <property type="match status" value="1"/>
</dbReference>
<dbReference type="InterPro" id="IPR023577">
    <property type="entry name" value="CYTH_domain"/>
</dbReference>
<dbReference type="eggNOG" id="COG2954">
    <property type="taxonomic scope" value="Bacteria"/>
</dbReference>